<dbReference type="AlphaFoldDB" id="A0A6A6G255"/>
<dbReference type="OrthoDB" id="300709at2759"/>
<dbReference type="InterPro" id="IPR051164">
    <property type="entry name" value="NmrA-like_oxidored"/>
</dbReference>
<dbReference type="Pfam" id="PF05368">
    <property type="entry name" value="NmrA"/>
    <property type="match status" value="1"/>
</dbReference>
<dbReference type="InterPro" id="IPR036291">
    <property type="entry name" value="NAD(P)-bd_dom_sf"/>
</dbReference>
<keyword evidence="5" id="KW-1185">Reference proteome</keyword>
<keyword evidence="2" id="KW-0521">NADP</keyword>
<name>A0A6A6G255_9PEZI</name>
<organism evidence="4 5">
    <name type="scientific">Elsinoe ampelina</name>
    <dbReference type="NCBI Taxonomy" id="302913"/>
    <lineage>
        <taxon>Eukaryota</taxon>
        <taxon>Fungi</taxon>
        <taxon>Dikarya</taxon>
        <taxon>Ascomycota</taxon>
        <taxon>Pezizomycotina</taxon>
        <taxon>Dothideomycetes</taxon>
        <taxon>Dothideomycetidae</taxon>
        <taxon>Myriangiales</taxon>
        <taxon>Elsinoaceae</taxon>
        <taxon>Elsinoe</taxon>
    </lineage>
</organism>
<sequence>MSKLLVVTGATGQQGGSVITHVLSDPTLSKEYRIRAITRNTTSPSALALSARGVEVVTADITFPSTLTPAFADAHTIFASTTTIYDGHTLSHETTHGRALADAAVAAHAQRIIYSTLPNGGQISGGKYKALGHFDGKAEVEAYIRTLPIASAFVSPGCFMSTFHESMAPRPSRDGDGTYAWAGPMGPDTKLPLFDTAGDTGKWVAAILRDWEGYEGKVLNMATRLYSVSEVTEVLQKVSGKTVRYHQVPAEVFRGFLPELMAGHVTEMLLYFQDFGYWGPETEGKVEWSVKQVRGQVTSLEEYLAREPLKLT</sequence>
<reference evidence="5" key="1">
    <citation type="journal article" date="2020" name="Stud. Mycol.">
        <title>101 Dothideomycetes genomes: A test case for predicting lifestyles and emergence of pathogens.</title>
        <authorList>
            <person name="Haridas S."/>
            <person name="Albert R."/>
            <person name="Binder M."/>
            <person name="Bloem J."/>
            <person name="LaButti K."/>
            <person name="Salamov A."/>
            <person name="Andreopoulos B."/>
            <person name="Baker S."/>
            <person name="Barry K."/>
            <person name="Bills G."/>
            <person name="Bluhm B."/>
            <person name="Cannon C."/>
            <person name="Castanera R."/>
            <person name="Culley D."/>
            <person name="Daum C."/>
            <person name="Ezra D."/>
            <person name="Gonzalez J."/>
            <person name="Henrissat B."/>
            <person name="Kuo A."/>
            <person name="Liang C."/>
            <person name="Lipzen A."/>
            <person name="Lutzoni F."/>
            <person name="Magnuson J."/>
            <person name="Mondo S."/>
            <person name="Nolan M."/>
            <person name="Ohm R."/>
            <person name="Pangilinan J."/>
            <person name="Park H.-J."/>
            <person name="Ramirez L."/>
            <person name="Alfaro M."/>
            <person name="Sun H."/>
            <person name="Tritt A."/>
            <person name="Yoshinaga Y."/>
            <person name="Zwiers L.-H."/>
            <person name="Turgeon B."/>
            <person name="Goodwin S."/>
            <person name="Spatafora J."/>
            <person name="Crous P."/>
            <person name="Grigoriev I."/>
        </authorList>
    </citation>
    <scope>NUCLEOTIDE SEQUENCE [LARGE SCALE GENOMIC DNA]</scope>
    <source>
        <strain evidence="5">CECT 20119</strain>
    </source>
</reference>
<accession>A0A6A6G255</accession>
<evidence type="ECO:0000259" key="3">
    <source>
        <dbReference type="Pfam" id="PF05368"/>
    </source>
</evidence>
<proteinExistence type="inferred from homology"/>
<dbReference type="Proteomes" id="UP000799538">
    <property type="component" value="Unassembled WGS sequence"/>
</dbReference>
<dbReference type="Gene3D" id="3.90.25.10">
    <property type="entry name" value="UDP-galactose 4-epimerase, domain 1"/>
    <property type="match status" value="1"/>
</dbReference>
<dbReference type="PANTHER" id="PTHR42748">
    <property type="entry name" value="NITROGEN METABOLITE REPRESSION PROTEIN NMRA FAMILY MEMBER"/>
    <property type="match status" value="1"/>
</dbReference>
<protein>
    <recommendedName>
        <fullName evidence="3">NmrA-like domain-containing protein</fullName>
    </recommendedName>
</protein>
<dbReference type="CDD" id="cd05251">
    <property type="entry name" value="NmrA_like_SDR_a"/>
    <property type="match status" value="1"/>
</dbReference>
<gene>
    <name evidence="4" type="ORF">BDZ85DRAFT_41159</name>
</gene>
<evidence type="ECO:0000313" key="4">
    <source>
        <dbReference type="EMBL" id="KAF2219787.1"/>
    </source>
</evidence>
<feature type="domain" description="NmrA-like" evidence="3">
    <location>
        <begin position="1"/>
        <end position="304"/>
    </location>
</feature>
<dbReference type="Gene3D" id="3.40.50.720">
    <property type="entry name" value="NAD(P)-binding Rossmann-like Domain"/>
    <property type="match status" value="1"/>
</dbReference>
<comment type="similarity">
    <text evidence="1">Belongs to the NmrA-type oxidoreductase family.</text>
</comment>
<dbReference type="GO" id="GO:0005634">
    <property type="term" value="C:nucleus"/>
    <property type="evidence" value="ECO:0007669"/>
    <property type="project" value="TreeGrafter"/>
</dbReference>
<dbReference type="InterPro" id="IPR008030">
    <property type="entry name" value="NmrA-like"/>
</dbReference>
<dbReference type="EMBL" id="ML992515">
    <property type="protein sequence ID" value="KAF2219787.1"/>
    <property type="molecule type" value="Genomic_DNA"/>
</dbReference>
<dbReference type="SUPFAM" id="SSF51735">
    <property type="entry name" value="NAD(P)-binding Rossmann-fold domains"/>
    <property type="match status" value="1"/>
</dbReference>
<evidence type="ECO:0000256" key="2">
    <source>
        <dbReference type="ARBA" id="ARBA00022857"/>
    </source>
</evidence>
<dbReference type="PANTHER" id="PTHR42748:SF11">
    <property type="entry name" value="NMRA-LIKE DOMAIN-CONTAINING PROTEIN"/>
    <property type="match status" value="1"/>
</dbReference>
<evidence type="ECO:0000256" key="1">
    <source>
        <dbReference type="ARBA" id="ARBA00006328"/>
    </source>
</evidence>
<evidence type="ECO:0000313" key="5">
    <source>
        <dbReference type="Proteomes" id="UP000799538"/>
    </source>
</evidence>